<sequence>KENVAKRKEIYIFIDLPFLLNKCLFLPSDLETSGSQGIGHPGGAA</sequence>
<keyword evidence="1" id="KW-0418">Kinase</keyword>
<accession>A0A1A8MKN8</accession>
<gene>
    <name evidence="1" type="primary">KNDC1</name>
</gene>
<feature type="non-terminal residue" evidence="1">
    <location>
        <position position="1"/>
    </location>
</feature>
<dbReference type="EMBL" id="HAEF01015972">
    <property type="protein sequence ID" value="SBR57131.1"/>
    <property type="molecule type" value="Transcribed_RNA"/>
</dbReference>
<evidence type="ECO:0000313" key="1">
    <source>
        <dbReference type="EMBL" id="SBR57131.1"/>
    </source>
</evidence>
<reference evidence="1" key="2">
    <citation type="submission" date="2016-06" db="EMBL/GenBank/DDBJ databases">
        <title>The genome of a short-lived fish provides insights into sex chromosome evolution and the genetic control of aging.</title>
        <authorList>
            <person name="Reichwald K."/>
            <person name="Felder M."/>
            <person name="Petzold A."/>
            <person name="Koch P."/>
            <person name="Groth M."/>
            <person name="Platzer M."/>
        </authorList>
    </citation>
    <scope>NUCLEOTIDE SEQUENCE</scope>
    <source>
        <tissue evidence="1">Brain</tissue>
    </source>
</reference>
<dbReference type="AlphaFoldDB" id="A0A1A8MKN8"/>
<organism evidence="1">
    <name type="scientific">Nothobranchius pienaari</name>
    <dbReference type="NCBI Taxonomy" id="704102"/>
    <lineage>
        <taxon>Eukaryota</taxon>
        <taxon>Metazoa</taxon>
        <taxon>Chordata</taxon>
        <taxon>Craniata</taxon>
        <taxon>Vertebrata</taxon>
        <taxon>Euteleostomi</taxon>
        <taxon>Actinopterygii</taxon>
        <taxon>Neopterygii</taxon>
        <taxon>Teleostei</taxon>
        <taxon>Neoteleostei</taxon>
        <taxon>Acanthomorphata</taxon>
        <taxon>Ovalentaria</taxon>
        <taxon>Atherinomorphae</taxon>
        <taxon>Cyprinodontiformes</taxon>
        <taxon>Nothobranchiidae</taxon>
        <taxon>Nothobranchius</taxon>
    </lineage>
</organism>
<dbReference type="GO" id="GO:0016301">
    <property type="term" value="F:kinase activity"/>
    <property type="evidence" value="ECO:0007669"/>
    <property type="project" value="UniProtKB-KW"/>
</dbReference>
<proteinExistence type="predicted"/>
<reference evidence="1" key="1">
    <citation type="submission" date="2016-05" db="EMBL/GenBank/DDBJ databases">
        <authorList>
            <person name="Lavstsen T."/>
            <person name="Jespersen J.S."/>
        </authorList>
    </citation>
    <scope>NUCLEOTIDE SEQUENCE</scope>
    <source>
        <tissue evidence="1">Brain</tissue>
    </source>
</reference>
<keyword evidence="1" id="KW-0808">Transferase</keyword>
<protein>
    <submittedName>
        <fullName evidence="1">Kinase non-catalytic C-lobe domain (KIND) containing 1</fullName>
    </submittedName>
</protein>
<name>A0A1A8MKN8_9TELE</name>
<feature type="non-terminal residue" evidence="1">
    <location>
        <position position="45"/>
    </location>
</feature>